<organism evidence="6 7">
    <name type="scientific">Solirubrobacter phytolaccae</name>
    <dbReference type="NCBI Taxonomy" id="1404360"/>
    <lineage>
        <taxon>Bacteria</taxon>
        <taxon>Bacillati</taxon>
        <taxon>Actinomycetota</taxon>
        <taxon>Thermoleophilia</taxon>
        <taxon>Solirubrobacterales</taxon>
        <taxon>Solirubrobacteraceae</taxon>
        <taxon>Solirubrobacter</taxon>
    </lineage>
</organism>
<dbReference type="InterPro" id="IPR050172">
    <property type="entry name" value="SsuD_RutA_monooxygenase"/>
</dbReference>
<dbReference type="GO" id="GO:0008726">
    <property type="term" value="F:alkanesulfonate monooxygenase activity"/>
    <property type="evidence" value="ECO:0007669"/>
    <property type="project" value="TreeGrafter"/>
</dbReference>
<gene>
    <name evidence="6" type="ORF">OJ997_10035</name>
</gene>
<dbReference type="SUPFAM" id="SSF51679">
    <property type="entry name" value="Bacterial luciferase-like"/>
    <property type="match status" value="1"/>
</dbReference>
<evidence type="ECO:0000256" key="4">
    <source>
        <dbReference type="ARBA" id="ARBA00023033"/>
    </source>
</evidence>
<dbReference type="AlphaFoldDB" id="A0A9X3N910"/>
<dbReference type="NCBIfam" id="TIGR03856">
    <property type="entry name" value="F420_MSMEG_2906"/>
    <property type="match status" value="1"/>
</dbReference>
<dbReference type="PANTHER" id="PTHR42847">
    <property type="entry name" value="ALKANESULFONATE MONOOXYGENASE"/>
    <property type="match status" value="1"/>
</dbReference>
<keyword evidence="2" id="KW-0288">FMN</keyword>
<dbReference type="EMBL" id="JAPDDP010000014">
    <property type="protein sequence ID" value="MDA0180630.1"/>
    <property type="molecule type" value="Genomic_DNA"/>
</dbReference>
<evidence type="ECO:0000313" key="6">
    <source>
        <dbReference type="EMBL" id="MDA0180630.1"/>
    </source>
</evidence>
<accession>A0A9X3N910</accession>
<sequence>MSQLRVGVQVQPQHASFDAMRRSWQEADALGVDSIFTWDHFFPLYGEADGAHFEGITSLTALAASTERAQVGALVICNSYRNPELLADAHRTIDHVSGGRAILGIGAGWFQRDYDEYGYEFGEARDRLADLRQAMPRIKDRLGKLNPQPLGKLPILIGGSGPKVTLKLVAKYADMWHSFGDAEDYKRKNAILLEHCASEGRDPAEIERTWGVNGDSILDHADALADAGVQHLIVGIGGDGDRYDLSPVKELVKWRDARNG</sequence>
<evidence type="ECO:0000313" key="7">
    <source>
        <dbReference type="Proteomes" id="UP001147653"/>
    </source>
</evidence>
<dbReference type="Gene3D" id="3.20.20.30">
    <property type="entry name" value="Luciferase-like domain"/>
    <property type="match status" value="1"/>
</dbReference>
<keyword evidence="3" id="KW-0560">Oxidoreductase</keyword>
<dbReference type="GO" id="GO:0046306">
    <property type="term" value="P:alkanesulfonate catabolic process"/>
    <property type="evidence" value="ECO:0007669"/>
    <property type="project" value="TreeGrafter"/>
</dbReference>
<keyword evidence="4" id="KW-0503">Monooxygenase</keyword>
<evidence type="ECO:0000259" key="5">
    <source>
        <dbReference type="Pfam" id="PF00296"/>
    </source>
</evidence>
<evidence type="ECO:0000256" key="1">
    <source>
        <dbReference type="ARBA" id="ARBA00022630"/>
    </source>
</evidence>
<keyword evidence="1" id="KW-0285">Flavoprotein</keyword>
<dbReference type="InterPro" id="IPR011251">
    <property type="entry name" value="Luciferase-like_dom"/>
</dbReference>
<evidence type="ECO:0000256" key="2">
    <source>
        <dbReference type="ARBA" id="ARBA00022643"/>
    </source>
</evidence>
<reference evidence="6" key="1">
    <citation type="submission" date="2022-10" db="EMBL/GenBank/DDBJ databases">
        <title>The WGS of Solirubrobacter phytolaccae KCTC 29190.</title>
        <authorList>
            <person name="Jiang Z."/>
        </authorList>
    </citation>
    <scope>NUCLEOTIDE SEQUENCE</scope>
    <source>
        <strain evidence="6">KCTC 29190</strain>
    </source>
</reference>
<dbReference type="Pfam" id="PF00296">
    <property type="entry name" value="Bac_luciferase"/>
    <property type="match status" value="1"/>
</dbReference>
<comment type="caution">
    <text evidence="6">The sequence shown here is derived from an EMBL/GenBank/DDBJ whole genome shotgun (WGS) entry which is preliminary data.</text>
</comment>
<dbReference type="InterPro" id="IPR036661">
    <property type="entry name" value="Luciferase-like_sf"/>
</dbReference>
<feature type="domain" description="Luciferase-like" evidence="5">
    <location>
        <begin position="7"/>
        <end position="235"/>
    </location>
</feature>
<dbReference type="Proteomes" id="UP001147653">
    <property type="component" value="Unassembled WGS sequence"/>
</dbReference>
<protein>
    <submittedName>
        <fullName evidence="6">LLM class F420-dependent oxidoreductase</fullName>
    </submittedName>
</protein>
<keyword evidence="7" id="KW-1185">Reference proteome</keyword>
<evidence type="ECO:0000256" key="3">
    <source>
        <dbReference type="ARBA" id="ARBA00023002"/>
    </source>
</evidence>
<dbReference type="InterPro" id="IPR022480">
    <property type="entry name" value="F420_MSMEG2906"/>
</dbReference>
<dbReference type="RefSeq" id="WP_270024945.1">
    <property type="nucleotide sequence ID" value="NZ_JAPDDP010000014.1"/>
</dbReference>
<dbReference type="PANTHER" id="PTHR42847:SF8">
    <property type="entry name" value="CONSERVED PROTEIN"/>
    <property type="match status" value="1"/>
</dbReference>
<name>A0A9X3N910_9ACTN</name>
<proteinExistence type="predicted"/>
<dbReference type="CDD" id="cd01097">
    <property type="entry name" value="Tetrahydromethanopterin_reductase"/>
    <property type="match status" value="1"/>
</dbReference>